<dbReference type="Gene3D" id="3.20.20.70">
    <property type="entry name" value="Aldolase class I"/>
    <property type="match status" value="1"/>
</dbReference>
<sequence>MIQCCVNGRRTVSEFADLPIRPAEIAAAAALAVEAGCVDLHVHPRGADGNDSLRPDDVASTVAAIRNAVPGVPVGVTTGAWISADVEQRVGWINSWTVLPDHASVNWHEPGAERVARALLDKGVGVEAGLFSGTGGAAVLRASGLMGEMLRLLAEVTETDPGSAVATAKNLLDQIGDVERPILLHGEDGGAWPVLSLALAAGLDTRVGLEDTLFDIDGEPARDNATLVRQAVALAAES</sequence>
<dbReference type="RefSeq" id="WP_349640424.1">
    <property type="nucleotide sequence ID" value="NZ_CP090958.1"/>
</dbReference>
<dbReference type="PANTHER" id="PTHR37418:SF1">
    <property type="entry name" value="3-KETO-5-AMINOHEXANOATE CLEAVAGE PROTEIN"/>
    <property type="match status" value="1"/>
</dbReference>
<evidence type="ECO:0000313" key="1">
    <source>
        <dbReference type="EMBL" id="WGW13601.1"/>
    </source>
</evidence>
<dbReference type="PANTHER" id="PTHR37418">
    <property type="entry name" value="3-KETO-5-AMINOHEXANOATE CLEAVAGE ENZYME-RELATED"/>
    <property type="match status" value="1"/>
</dbReference>
<dbReference type="Pfam" id="PF05853">
    <property type="entry name" value="BKACE"/>
    <property type="match status" value="1"/>
</dbReference>
<keyword evidence="2" id="KW-1185">Reference proteome</keyword>
<reference evidence="1 2" key="1">
    <citation type="submission" date="2023-05" db="EMBL/GenBank/DDBJ databases">
        <title>Lithophilousrod everest ZFBP1038 complete genpme.</title>
        <authorList>
            <person name="Tian M."/>
        </authorList>
    </citation>
    <scope>NUCLEOTIDE SEQUENCE [LARGE SCALE GENOMIC DNA]</scope>
    <source>
        <strain evidence="1 2">ZFBP1038</strain>
    </source>
</reference>
<dbReference type="InterPro" id="IPR013785">
    <property type="entry name" value="Aldolase_TIM"/>
</dbReference>
<evidence type="ECO:0000313" key="2">
    <source>
        <dbReference type="Proteomes" id="UP001209083"/>
    </source>
</evidence>
<accession>A0ABY8QZG6</accession>
<name>A0ABY8QZG6_9MICO</name>
<dbReference type="Proteomes" id="UP001209083">
    <property type="component" value="Chromosome"/>
</dbReference>
<dbReference type="InterPro" id="IPR008567">
    <property type="entry name" value="BKACE"/>
</dbReference>
<proteinExistence type="predicted"/>
<dbReference type="EMBL" id="CP090958">
    <property type="protein sequence ID" value="WGW13601.1"/>
    <property type="molecule type" value="Genomic_DNA"/>
</dbReference>
<protein>
    <submittedName>
        <fullName evidence="1">3-keto-5-aminohexanoate cleavage protein</fullName>
    </submittedName>
</protein>
<organism evidence="1 2">
    <name type="scientific">Saxibacter everestensis</name>
    <dbReference type="NCBI Taxonomy" id="2909229"/>
    <lineage>
        <taxon>Bacteria</taxon>
        <taxon>Bacillati</taxon>
        <taxon>Actinomycetota</taxon>
        <taxon>Actinomycetes</taxon>
        <taxon>Micrococcales</taxon>
        <taxon>Brevibacteriaceae</taxon>
        <taxon>Saxibacter</taxon>
    </lineage>
</organism>
<gene>
    <name evidence="1" type="ORF">LWF01_07545</name>
</gene>